<evidence type="ECO:0000313" key="9">
    <source>
        <dbReference type="Proteomes" id="UP000034934"/>
    </source>
</evidence>
<dbReference type="InterPro" id="IPR013325">
    <property type="entry name" value="RNA_pol_sigma_r2"/>
</dbReference>
<dbReference type="Pfam" id="PF03979">
    <property type="entry name" value="Sigma70_r1_1"/>
    <property type="match status" value="1"/>
</dbReference>
<dbReference type="Pfam" id="PF04542">
    <property type="entry name" value="Sigma70_r2"/>
    <property type="match status" value="1"/>
</dbReference>
<dbReference type="PANTHER" id="PTHR30603">
    <property type="entry name" value="RNA POLYMERASE SIGMA FACTOR RPO"/>
    <property type="match status" value="1"/>
</dbReference>
<dbReference type="GO" id="GO:0016987">
    <property type="term" value="F:sigma factor activity"/>
    <property type="evidence" value="ECO:0007669"/>
    <property type="project" value="UniProtKB-KW"/>
</dbReference>
<dbReference type="Pfam" id="PF00140">
    <property type="entry name" value="Sigma70_r1_2"/>
    <property type="match status" value="1"/>
</dbReference>
<dbReference type="GO" id="GO:0003677">
    <property type="term" value="F:DNA binding"/>
    <property type="evidence" value="ECO:0007669"/>
    <property type="project" value="UniProtKB-KW"/>
</dbReference>
<dbReference type="Proteomes" id="UP000034934">
    <property type="component" value="Unassembled WGS sequence"/>
</dbReference>
<dbReference type="PANTHER" id="PTHR30603:SF60">
    <property type="entry name" value="RNA POLYMERASE SIGMA FACTOR RPOD"/>
    <property type="match status" value="1"/>
</dbReference>
<keyword evidence="4" id="KW-0804">Transcription</keyword>
<proteinExistence type="predicted"/>
<keyword evidence="2" id="KW-0731">Sigma factor</keyword>
<dbReference type="Gene3D" id="1.10.220.120">
    <property type="entry name" value="Sigma-70 factor, region 1.1"/>
    <property type="match status" value="1"/>
</dbReference>
<dbReference type="InterPro" id="IPR007627">
    <property type="entry name" value="RNA_pol_sigma70_r2"/>
</dbReference>
<evidence type="ECO:0000256" key="4">
    <source>
        <dbReference type="ARBA" id="ARBA00023163"/>
    </source>
</evidence>
<evidence type="ECO:0000256" key="2">
    <source>
        <dbReference type="ARBA" id="ARBA00023082"/>
    </source>
</evidence>
<feature type="non-terminal residue" evidence="8">
    <location>
        <position position="198"/>
    </location>
</feature>
<dbReference type="InterPro" id="IPR042189">
    <property type="entry name" value="RNA_pol_sigma_70_r1_1_sf"/>
</dbReference>
<dbReference type="InterPro" id="IPR050239">
    <property type="entry name" value="Sigma-70_RNA_pol_init_factors"/>
</dbReference>
<dbReference type="PATRIC" id="fig|1618767.3.peg.748"/>
<dbReference type="EMBL" id="LBOG01000014">
    <property type="protein sequence ID" value="KKP29437.1"/>
    <property type="molecule type" value="Genomic_DNA"/>
</dbReference>
<dbReference type="NCBIfam" id="TIGR02937">
    <property type="entry name" value="sigma70-ECF"/>
    <property type="match status" value="1"/>
</dbReference>
<evidence type="ECO:0000259" key="7">
    <source>
        <dbReference type="Pfam" id="PF04542"/>
    </source>
</evidence>
<dbReference type="GO" id="GO:0006352">
    <property type="term" value="P:DNA-templated transcription initiation"/>
    <property type="evidence" value="ECO:0007669"/>
    <property type="project" value="InterPro"/>
</dbReference>
<dbReference type="PRINTS" id="PR00046">
    <property type="entry name" value="SIGMA70FCT"/>
</dbReference>
<evidence type="ECO:0000256" key="1">
    <source>
        <dbReference type="ARBA" id="ARBA00023015"/>
    </source>
</evidence>
<dbReference type="InterPro" id="IPR014284">
    <property type="entry name" value="RNA_pol_sigma-70_dom"/>
</dbReference>
<name>A0A0G0BEC7_9BACT</name>
<evidence type="ECO:0000256" key="3">
    <source>
        <dbReference type="ARBA" id="ARBA00023125"/>
    </source>
</evidence>
<dbReference type="SUPFAM" id="SSF88946">
    <property type="entry name" value="Sigma2 domain of RNA polymerase sigma factors"/>
    <property type="match status" value="1"/>
</dbReference>
<feature type="domain" description="RNA polymerase sigma-70 region 2" evidence="7">
    <location>
        <begin position="136"/>
        <end position="198"/>
    </location>
</feature>
<feature type="domain" description="RNA polymerase sigma-70 region 1.2" evidence="5">
    <location>
        <begin position="96"/>
        <end position="127"/>
    </location>
</feature>
<dbReference type="InterPro" id="IPR007127">
    <property type="entry name" value="RNA_pol_sigma_70_r1_1"/>
</dbReference>
<evidence type="ECO:0000313" key="8">
    <source>
        <dbReference type="EMBL" id="KKP29437.1"/>
    </source>
</evidence>
<dbReference type="AlphaFoldDB" id="A0A0G0BEC7"/>
<dbReference type="InterPro" id="IPR000943">
    <property type="entry name" value="RNA_pol_sigma70"/>
</dbReference>
<organism evidence="8 9">
    <name type="scientific">Candidatus Nomurabacteria bacterium GW2011_GWF1_31_48</name>
    <dbReference type="NCBI Taxonomy" id="1618767"/>
    <lineage>
        <taxon>Bacteria</taxon>
        <taxon>Candidatus Nomuraibacteriota</taxon>
    </lineage>
</organism>
<keyword evidence="1" id="KW-0805">Transcription regulation</keyword>
<dbReference type="InterPro" id="IPR009042">
    <property type="entry name" value="RNA_pol_sigma70_r1_2"/>
</dbReference>
<accession>A0A0G0BEC7</accession>
<evidence type="ECO:0000259" key="5">
    <source>
        <dbReference type="Pfam" id="PF00140"/>
    </source>
</evidence>
<reference evidence="8 9" key="1">
    <citation type="journal article" date="2015" name="Nature">
        <title>rRNA introns, odd ribosomes, and small enigmatic genomes across a large radiation of phyla.</title>
        <authorList>
            <person name="Brown C.T."/>
            <person name="Hug L.A."/>
            <person name="Thomas B.C."/>
            <person name="Sharon I."/>
            <person name="Castelle C.J."/>
            <person name="Singh A."/>
            <person name="Wilkins M.J."/>
            <person name="Williams K.H."/>
            <person name="Banfield J.F."/>
        </authorList>
    </citation>
    <scope>NUCLEOTIDE SEQUENCE [LARGE SCALE GENOMIC DNA]</scope>
</reference>
<keyword evidence="3" id="KW-0238">DNA-binding</keyword>
<sequence>MAQNKGSLPIQQKIKEILELGKEQGFVTQDDILEYFPKAEQEVNDLDYLYEQLFKEDVDVFESVMAGQDAEIAEGTSDLEKELESLSKMEETEVNDPVRMYLKEIGRIPLLKREEEISLAQGVERGNLDSKAKLTKSNLRLVVSIAKKYMGRGMSFLDLIQEGNKGLIRAVEKYDWTKGFKFSTYATWWIRQAITRAI</sequence>
<evidence type="ECO:0000259" key="6">
    <source>
        <dbReference type="Pfam" id="PF03979"/>
    </source>
</evidence>
<dbReference type="Gene3D" id="1.10.601.10">
    <property type="entry name" value="RNA Polymerase Primary Sigma Factor"/>
    <property type="match status" value="2"/>
</dbReference>
<feature type="domain" description="RNA polymerase sigma factor 70 region 1.1" evidence="6">
    <location>
        <begin position="11"/>
        <end position="80"/>
    </location>
</feature>
<protein>
    <submittedName>
        <fullName evidence="8">RNA polymerase sigma factor</fullName>
    </submittedName>
</protein>
<comment type="caution">
    <text evidence="8">The sequence shown here is derived from an EMBL/GenBank/DDBJ whole genome shotgun (WGS) entry which is preliminary data.</text>
</comment>
<gene>
    <name evidence="8" type="ORF">UR19_C0014G0001</name>
</gene>